<reference evidence="2 3" key="1">
    <citation type="journal article" date="2012" name="ISME J.">
        <title>Genomic insights to SAR86, an abundant and uncultivated marine bacterial lineage.</title>
        <authorList>
            <person name="Dupont C.L."/>
            <person name="Rusch D.B."/>
            <person name="Yooseph S."/>
            <person name="Lombardo M.J."/>
            <person name="Richter R.A."/>
            <person name="Valas R."/>
            <person name="Novotny M."/>
            <person name="Yee-Greenbaum J."/>
            <person name="Selengut J.D."/>
            <person name="Haft D.H."/>
            <person name="Halpern A.L."/>
            <person name="Lasken R.S."/>
            <person name="Nealson K."/>
            <person name="Friedman R."/>
            <person name="Venter J.C."/>
        </authorList>
    </citation>
    <scope>NUCLEOTIDE SEQUENCE [LARGE SCALE GENOMIC DNA]</scope>
</reference>
<evidence type="ECO:0000313" key="3">
    <source>
        <dbReference type="Proteomes" id="UP000010116"/>
    </source>
</evidence>
<keyword evidence="1" id="KW-0472">Membrane</keyword>
<dbReference type="AlphaFoldDB" id="J5KDR4"/>
<gene>
    <name evidence="2" type="ORF">NT02SARS_1402</name>
</gene>
<proteinExistence type="predicted"/>
<name>J5KDR4_9GAMM</name>
<keyword evidence="1" id="KW-0812">Transmembrane</keyword>
<protein>
    <submittedName>
        <fullName evidence="2">Uncharacterized protein</fullName>
    </submittedName>
</protein>
<organism evidence="2 3">
    <name type="scientific">SAR86 cluster bacterium SAR86B</name>
    <dbReference type="NCBI Taxonomy" id="1123867"/>
    <lineage>
        <taxon>Bacteria</taxon>
        <taxon>Pseudomonadati</taxon>
        <taxon>Pseudomonadota</taxon>
        <taxon>Gammaproteobacteria</taxon>
        <taxon>SAR86 cluster</taxon>
    </lineage>
</organism>
<dbReference type="Proteomes" id="UP000010116">
    <property type="component" value="Unassembled WGS sequence"/>
</dbReference>
<feature type="transmembrane region" description="Helical" evidence="1">
    <location>
        <begin position="120"/>
        <end position="141"/>
    </location>
</feature>
<sequence>MALFKFSLKHQDAIDSHQPFYDGDFEVLPMKRRNYFDVFPLNVFIAYANPPFSGEWDGIISTNGKKIVLTESKWANMAKHKKVYEYSLDEIDSITSNMYGLTITLKNHVKGLTKSKGNYFLKYFIFLFSFGIAFFLQSFLFKGNIAEIQLENDFENEDKFKSLLNI</sequence>
<evidence type="ECO:0000313" key="2">
    <source>
        <dbReference type="EMBL" id="EJP73063.1"/>
    </source>
</evidence>
<dbReference type="EMBL" id="JH611183">
    <property type="protein sequence ID" value="EJP73063.1"/>
    <property type="molecule type" value="Genomic_DNA"/>
</dbReference>
<evidence type="ECO:0000256" key="1">
    <source>
        <dbReference type="SAM" id="Phobius"/>
    </source>
</evidence>
<dbReference type="HOGENOM" id="CLU_1601551_0_0_6"/>
<accession>J5KDR4</accession>
<keyword evidence="1" id="KW-1133">Transmembrane helix</keyword>